<evidence type="ECO:0000259" key="2">
    <source>
        <dbReference type="PROSITE" id="PS51462"/>
    </source>
</evidence>
<dbReference type="Proteomes" id="UP000177279">
    <property type="component" value="Unassembled WGS sequence"/>
</dbReference>
<dbReference type="EMBL" id="MHVS01000004">
    <property type="protein sequence ID" value="OHA96691.1"/>
    <property type="molecule type" value="Genomic_DNA"/>
</dbReference>
<dbReference type="PROSITE" id="PS51462">
    <property type="entry name" value="NUDIX"/>
    <property type="match status" value="1"/>
</dbReference>
<feature type="compositionally biased region" description="Basic and acidic residues" evidence="1">
    <location>
        <begin position="50"/>
        <end position="59"/>
    </location>
</feature>
<evidence type="ECO:0000313" key="4">
    <source>
        <dbReference type="Proteomes" id="UP000177279"/>
    </source>
</evidence>
<comment type="caution">
    <text evidence="3">The sequence shown here is derived from an EMBL/GenBank/DDBJ whole genome shotgun (WGS) entry which is preliminary data.</text>
</comment>
<dbReference type="AlphaFoldDB" id="A0A1G2TJA3"/>
<feature type="region of interest" description="Disordered" evidence="1">
    <location>
        <begin position="36"/>
        <end position="59"/>
    </location>
</feature>
<accession>A0A1G2TJA3</accession>
<dbReference type="Gene3D" id="3.90.79.10">
    <property type="entry name" value="Nucleoside Triphosphate Pyrophosphohydrolase"/>
    <property type="match status" value="1"/>
</dbReference>
<sequence length="151" mass="17166">MIPERRRYFAAGIIARRTKKGYRFLVQVSEETKGPTAGKKQLKFPGGMDSLKDNGNPEKTLRSEIEEETGYRIKDEASPILLFSDKTGDIDRYFYLIHKVDCVGARRKKLVRDGSTILYPPVWTDLEYIRGRLHPTHLPALRCLPTGGLAS</sequence>
<organism evidence="3 4">
    <name type="scientific">Candidatus Zambryskibacteria bacterium RIFCSPHIGHO2_02_FULL_43_37</name>
    <dbReference type="NCBI Taxonomy" id="1802749"/>
    <lineage>
        <taxon>Bacteria</taxon>
        <taxon>Candidatus Zambryskiibacteriota</taxon>
    </lineage>
</organism>
<name>A0A1G2TJA3_9BACT</name>
<dbReference type="InterPro" id="IPR015797">
    <property type="entry name" value="NUDIX_hydrolase-like_dom_sf"/>
</dbReference>
<gene>
    <name evidence="3" type="ORF">A3D49_02465</name>
</gene>
<reference evidence="3 4" key="1">
    <citation type="journal article" date="2016" name="Nat. Commun.">
        <title>Thousands of microbial genomes shed light on interconnected biogeochemical processes in an aquifer system.</title>
        <authorList>
            <person name="Anantharaman K."/>
            <person name="Brown C.T."/>
            <person name="Hug L.A."/>
            <person name="Sharon I."/>
            <person name="Castelle C.J."/>
            <person name="Probst A.J."/>
            <person name="Thomas B.C."/>
            <person name="Singh A."/>
            <person name="Wilkins M.J."/>
            <person name="Karaoz U."/>
            <person name="Brodie E.L."/>
            <person name="Williams K.H."/>
            <person name="Hubbard S.S."/>
            <person name="Banfield J.F."/>
        </authorList>
    </citation>
    <scope>NUCLEOTIDE SEQUENCE [LARGE SCALE GENOMIC DNA]</scope>
</reference>
<evidence type="ECO:0000313" key="3">
    <source>
        <dbReference type="EMBL" id="OHA96691.1"/>
    </source>
</evidence>
<protein>
    <recommendedName>
        <fullName evidence="2">Nudix hydrolase domain-containing protein</fullName>
    </recommendedName>
</protein>
<dbReference type="SUPFAM" id="SSF55811">
    <property type="entry name" value="Nudix"/>
    <property type="match status" value="1"/>
</dbReference>
<evidence type="ECO:0000256" key="1">
    <source>
        <dbReference type="SAM" id="MobiDB-lite"/>
    </source>
</evidence>
<dbReference type="InterPro" id="IPR000086">
    <property type="entry name" value="NUDIX_hydrolase_dom"/>
</dbReference>
<feature type="domain" description="Nudix hydrolase" evidence="2">
    <location>
        <begin position="6"/>
        <end position="146"/>
    </location>
</feature>
<proteinExistence type="predicted"/>